<evidence type="ECO:0000256" key="1">
    <source>
        <dbReference type="SAM" id="MobiDB-lite"/>
    </source>
</evidence>
<evidence type="ECO:0000313" key="2">
    <source>
        <dbReference type="EMBL" id="RZU52669.1"/>
    </source>
</evidence>
<sequence>MSSKRASTGSAAPASDGDEHRLDRDGEPTPVRGVMVPTERDLYGRARAYVVVESAEAASQWAVDSWHPMP</sequence>
<dbReference type="RefSeq" id="WP_130511257.1">
    <property type="nucleotide sequence ID" value="NZ_SHKY01000001.1"/>
</dbReference>
<feature type="compositionally biased region" description="Polar residues" evidence="1">
    <location>
        <begin position="1"/>
        <end position="10"/>
    </location>
</feature>
<dbReference type="Proteomes" id="UP000292564">
    <property type="component" value="Unassembled WGS sequence"/>
</dbReference>
<evidence type="ECO:0000313" key="3">
    <source>
        <dbReference type="Proteomes" id="UP000292564"/>
    </source>
</evidence>
<reference evidence="2 3" key="1">
    <citation type="submission" date="2019-02" db="EMBL/GenBank/DDBJ databases">
        <title>Sequencing the genomes of 1000 actinobacteria strains.</title>
        <authorList>
            <person name="Klenk H.-P."/>
        </authorList>
    </citation>
    <scope>NUCLEOTIDE SEQUENCE [LARGE SCALE GENOMIC DNA]</scope>
    <source>
        <strain evidence="2 3">DSM 45162</strain>
    </source>
</reference>
<keyword evidence="3" id="KW-1185">Reference proteome</keyword>
<comment type="caution">
    <text evidence="2">The sequence shown here is derived from an EMBL/GenBank/DDBJ whole genome shotgun (WGS) entry which is preliminary data.</text>
</comment>
<dbReference type="AlphaFoldDB" id="A0A4Q7ZQL6"/>
<dbReference type="EMBL" id="SHKY01000001">
    <property type="protein sequence ID" value="RZU52669.1"/>
    <property type="molecule type" value="Genomic_DNA"/>
</dbReference>
<gene>
    <name evidence="2" type="ORF">EV385_4547</name>
</gene>
<name>A0A4Q7ZQL6_9ACTN</name>
<feature type="region of interest" description="Disordered" evidence="1">
    <location>
        <begin position="1"/>
        <end position="36"/>
    </location>
</feature>
<proteinExistence type="predicted"/>
<accession>A0A4Q7ZQL6</accession>
<organism evidence="2 3">
    <name type="scientific">Krasilnikovia cinnamomea</name>
    <dbReference type="NCBI Taxonomy" id="349313"/>
    <lineage>
        <taxon>Bacteria</taxon>
        <taxon>Bacillati</taxon>
        <taxon>Actinomycetota</taxon>
        <taxon>Actinomycetes</taxon>
        <taxon>Micromonosporales</taxon>
        <taxon>Micromonosporaceae</taxon>
        <taxon>Krasilnikovia</taxon>
    </lineage>
</organism>
<feature type="compositionally biased region" description="Basic and acidic residues" evidence="1">
    <location>
        <begin position="17"/>
        <end position="27"/>
    </location>
</feature>
<protein>
    <submittedName>
        <fullName evidence="2">Uncharacterized protein</fullName>
    </submittedName>
</protein>